<dbReference type="Proteomes" id="UP000624701">
    <property type="component" value="Unassembled WGS sequence"/>
</dbReference>
<dbReference type="RefSeq" id="WP_188372683.1">
    <property type="nucleotide sequence ID" value="NZ_BMDQ01000001.1"/>
</dbReference>
<dbReference type="InterPro" id="IPR027602">
    <property type="entry name" value="PGA_system"/>
</dbReference>
<reference evidence="3" key="1">
    <citation type="journal article" date="2019" name="Int. J. Syst. Evol. Microbiol.">
        <title>The Global Catalogue of Microorganisms (GCM) 10K type strain sequencing project: providing services to taxonomists for standard genome sequencing and annotation.</title>
        <authorList>
            <consortium name="The Broad Institute Genomics Platform"/>
            <consortium name="The Broad Institute Genome Sequencing Center for Infectious Disease"/>
            <person name="Wu L."/>
            <person name="Ma J."/>
        </authorList>
    </citation>
    <scope>NUCLEOTIDE SEQUENCE [LARGE SCALE GENOMIC DNA]</scope>
    <source>
        <strain evidence="3">CCM 8681</strain>
    </source>
</reference>
<name>A0ABQ2BTC2_9FLAO</name>
<dbReference type="EMBL" id="BMDQ01000001">
    <property type="protein sequence ID" value="GGI55736.1"/>
    <property type="molecule type" value="Genomic_DNA"/>
</dbReference>
<sequence length="369" mass="40820">MKNISIRSTAVLSVIAIITIVALVLVENLKSYKKQQYYYEKIEAAHLNRKLQKHLKQTFFKDEIIINNINDPNNTGLIGQQFTEITSGRGSLPIKLSTLNPNFSAMVVQQIKDAGLKKGDKVAMCFTGSFPALNMAVIAAVETLELRPVLITSVTSSSWGANDANLTWIDMQNELYKSKLVSFMPIASSIGGNQDIGVTLSKDGRQKAIIAIQRNNISLIKGNNLEDNIAERMALFNAERGIKLFINVGGGVASLGSHNNSKKLPSGFRDNLKHANFIDKQGIVYEMVKQDIPIINLLNIDRLLKRYQLPRDPLPLPKPGEGALYNTYKYDLLTVGITTALLIGLLIIAMYYDKKQNALGTQIIKTQDA</sequence>
<keyword evidence="1" id="KW-1133">Transmembrane helix</keyword>
<gene>
    <name evidence="2" type="ORF">GCM10011444_00450</name>
</gene>
<comment type="caution">
    <text evidence="2">The sequence shown here is derived from an EMBL/GenBank/DDBJ whole genome shotgun (WGS) entry which is preliminary data.</text>
</comment>
<evidence type="ECO:0000313" key="2">
    <source>
        <dbReference type="EMBL" id="GGI55736.1"/>
    </source>
</evidence>
<evidence type="ECO:0000256" key="1">
    <source>
        <dbReference type="SAM" id="Phobius"/>
    </source>
</evidence>
<evidence type="ECO:0000313" key="3">
    <source>
        <dbReference type="Proteomes" id="UP000624701"/>
    </source>
</evidence>
<keyword evidence="3" id="KW-1185">Reference proteome</keyword>
<accession>A0ABQ2BTC2</accession>
<dbReference type="NCBIfam" id="TIGR04332">
    <property type="entry name" value="gamma_Glu_sys"/>
    <property type="match status" value="1"/>
</dbReference>
<feature type="transmembrane region" description="Helical" evidence="1">
    <location>
        <begin position="332"/>
        <end position="352"/>
    </location>
</feature>
<proteinExistence type="predicted"/>
<feature type="transmembrane region" description="Helical" evidence="1">
    <location>
        <begin position="6"/>
        <end position="26"/>
    </location>
</feature>
<organism evidence="2 3">
    <name type="scientific">Winogradskyella haliclonae</name>
    <dbReference type="NCBI Taxonomy" id="2048558"/>
    <lineage>
        <taxon>Bacteria</taxon>
        <taxon>Pseudomonadati</taxon>
        <taxon>Bacteroidota</taxon>
        <taxon>Flavobacteriia</taxon>
        <taxon>Flavobacteriales</taxon>
        <taxon>Flavobacteriaceae</taxon>
        <taxon>Winogradskyella</taxon>
    </lineage>
</organism>
<protein>
    <submittedName>
        <fullName evidence="2">Poly-gamma-glutamate system protein</fullName>
    </submittedName>
</protein>
<keyword evidence="1" id="KW-0812">Transmembrane</keyword>
<keyword evidence="1" id="KW-0472">Membrane</keyword>